<gene>
    <name evidence="1" type="ORF">DLM_0609</name>
</gene>
<accession>A0A3G9GDT5</accession>
<evidence type="ECO:0000313" key="1">
    <source>
        <dbReference type="EMBL" id="BBF84262.1"/>
    </source>
</evidence>
<name>A0A3G9GDT5_9NEIS</name>
<dbReference type="Proteomes" id="UP000198290">
    <property type="component" value="Chromosome"/>
</dbReference>
<dbReference type="AlphaFoldDB" id="A0A3G9GDT5"/>
<reference evidence="1 2" key="2">
    <citation type="journal article" date="2017" name="Genome Announc.">
        <title>Draft genome sequence of Aquitalea magnusonii strain H3, a plant growth-promoting bacterium of duckweed Lemna minor.</title>
        <authorList>
            <person name="Ishizawa H."/>
            <person name="Kuroda M."/>
            <person name="Ike M."/>
        </authorList>
    </citation>
    <scope>NUCLEOTIDE SEQUENCE [LARGE SCALE GENOMIC DNA]</scope>
    <source>
        <strain evidence="1 2">H3</strain>
    </source>
</reference>
<dbReference type="EMBL" id="AP018823">
    <property type="protein sequence ID" value="BBF84262.1"/>
    <property type="molecule type" value="Genomic_DNA"/>
</dbReference>
<organism evidence="1 2">
    <name type="scientific">Aquitalea magnusonii</name>
    <dbReference type="NCBI Taxonomy" id="332411"/>
    <lineage>
        <taxon>Bacteria</taxon>
        <taxon>Pseudomonadati</taxon>
        <taxon>Pseudomonadota</taxon>
        <taxon>Betaproteobacteria</taxon>
        <taxon>Neisseriales</taxon>
        <taxon>Chromobacteriaceae</taxon>
        <taxon>Aquitalea</taxon>
    </lineage>
</organism>
<evidence type="ECO:0000313" key="2">
    <source>
        <dbReference type="Proteomes" id="UP000198290"/>
    </source>
</evidence>
<reference evidence="2" key="3">
    <citation type="journal article" date="2017" name="Plant Physiol. Biochem.">
        <title>Differential oxidative and antioxidative response of duckweed Lemna minor toward plant growth promoting/inhibiting bacteria.</title>
        <authorList>
            <person name="Ishizawa H."/>
            <person name="Kuroda M."/>
            <person name="Morikawa M."/>
            <person name="Ike M."/>
        </authorList>
    </citation>
    <scope>NUCLEOTIDE SEQUENCE [LARGE SCALE GENOMIC DNA]</scope>
    <source>
        <strain evidence="2">H3</strain>
    </source>
</reference>
<proteinExistence type="predicted"/>
<sequence length="52" mass="5772">MAGRGFIQTHAHLLYCVPGAFRRVVLCRGACSCWQITLLRCAKWRCGPFGCG</sequence>
<dbReference type="KEGG" id="amah:DLM_0609"/>
<reference evidence="2" key="1">
    <citation type="journal article" date="2017" name="Biotechnol. Biofuels">
        <title>Evaluation of environmental bacterial communities as a factor affecting the growth of duckweed Lemna minor.</title>
        <authorList>
            <person name="Ishizawa H."/>
            <person name="Kuroda M."/>
            <person name="Morikawa M."/>
            <person name="Ike M."/>
        </authorList>
    </citation>
    <scope>NUCLEOTIDE SEQUENCE [LARGE SCALE GENOMIC DNA]</scope>
    <source>
        <strain evidence="2">H3</strain>
    </source>
</reference>
<protein>
    <submittedName>
        <fullName evidence="1">Uncharacterized protein</fullName>
    </submittedName>
</protein>
<keyword evidence="2" id="KW-1185">Reference proteome</keyword>